<feature type="compositionally biased region" description="Basic residues" evidence="4">
    <location>
        <begin position="191"/>
        <end position="201"/>
    </location>
</feature>
<feature type="compositionally biased region" description="Low complexity" evidence="4">
    <location>
        <begin position="331"/>
        <end position="340"/>
    </location>
</feature>
<evidence type="ECO:0000313" key="6">
    <source>
        <dbReference type="EMBL" id="OBS57589.1"/>
    </source>
</evidence>
<dbReference type="SMART" id="SM01082">
    <property type="entry name" value="CHZ"/>
    <property type="match status" value="1"/>
</dbReference>
<feature type="compositionally biased region" description="Basic and acidic residues" evidence="4">
    <location>
        <begin position="460"/>
        <end position="471"/>
    </location>
</feature>
<keyword evidence="2" id="KW-0143">Chaperone</keyword>
<feature type="compositionally biased region" description="Basic and acidic residues" evidence="4">
    <location>
        <begin position="1"/>
        <end position="16"/>
    </location>
</feature>
<feature type="region of interest" description="Disordered" evidence="4">
    <location>
        <begin position="460"/>
        <end position="488"/>
    </location>
</feature>
<feature type="compositionally biased region" description="Polar residues" evidence="4">
    <location>
        <begin position="258"/>
        <end position="267"/>
    </location>
</feature>
<feature type="compositionally biased region" description="Low complexity" evidence="4">
    <location>
        <begin position="135"/>
        <end position="147"/>
    </location>
</feature>
<feature type="compositionally biased region" description="Basic residues" evidence="4">
    <location>
        <begin position="57"/>
        <end position="69"/>
    </location>
</feature>
<proteinExistence type="predicted"/>
<comment type="subcellular location">
    <subcellularLocation>
        <location evidence="1">Nucleus</location>
    </subcellularLocation>
</comment>
<gene>
    <name evidence="6" type="ORF">A6R68_11307</name>
</gene>
<evidence type="ECO:0000313" key="7">
    <source>
        <dbReference type="Proteomes" id="UP000092124"/>
    </source>
</evidence>
<evidence type="ECO:0000256" key="4">
    <source>
        <dbReference type="SAM" id="MobiDB-lite"/>
    </source>
</evidence>
<feature type="compositionally biased region" description="Basic and acidic residues" evidence="4">
    <location>
        <begin position="246"/>
        <end position="257"/>
    </location>
</feature>
<name>A0A1A6FVH5_NEOLE</name>
<dbReference type="InterPro" id="IPR037647">
    <property type="entry name" value="HIRIP3"/>
</dbReference>
<feature type="compositionally biased region" description="Low complexity" evidence="4">
    <location>
        <begin position="37"/>
        <end position="54"/>
    </location>
</feature>
<accession>A0A1A6FVH5</accession>
<feature type="region of interest" description="Disordered" evidence="4">
    <location>
        <begin position="1"/>
        <end position="358"/>
    </location>
</feature>
<evidence type="ECO:0000256" key="1">
    <source>
        <dbReference type="ARBA" id="ARBA00004123"/>
    </source>
</evidence>
<feature type="domain" description="Histone chaperone" evidence="5">
    <location>
        <begin position="418"/>
        <end position="454"/>
    </location>
</feature>
<dbReference type="PANTHER" id="PTHR15410:SF2">
    <property type="entry name" value="HIRA-INTERACTING PROTEIN 3"/>
    <property type="match status" value="1"/>
</dbReference>
<dbReference type="AlphaFoldDB" id="A0A1A6FVH5"/>
<dbReference type="PANTHER" id="PTHR15410">
    <property type="entry name" value="HIRA-INTERACTING PROTEIN 3"/>
    <property type="match status" value="1"/>
</dbReference>
<sequence length="488" mass="53225">MQVDAGTREGKLDLIKMKRSPAPCSDPDRKRFRCNSESDSSSTSSSPDCSEPPTKNSRTKKSCLRRALKKAVESTDEEQQTDPAKMGLEESSVEEGEGPVRSPVRSPKGWKGENSEEDDDVEKQKGKAKKKAGAKNKQAPSKASASKKQVREESESSEEEAVQGRAKVGGSTGAKCHKESEDSDEETLAKKKEHRKPRLRSNKGERMSSKQKSRAGRRTGGLGDSEDEKETEALSSGESSGEEEENSWKKESKDRTQTESGRGQSASSEDEDSSTQELASAQGTTKVGIPDSVHGESDVEREGSDSQAGEIAKEERKNRSSKKSSKKGKSRSSSSSSDSSPEPTSQKAGSRRCGEDHPAVVRLKRYIRACGAHRNYKKLLGSCRSHKERLSVLRAELEALGMKGSPSLEKCQALKEQREEAAEVASLDVANIISSSGRSRRSNAWNPSGIPPGELYRRTLDSEEERPRHAPPDWSHMRGIISSDGESS</sequence>
<evidence type="ECO:0000256" key="2">
    <source>
        <dbReference type="ARBA" id="ARBA00023186"/>
    </source>
</evidence>
<keyword evidence="7" id="KW-1185">Reference proteome</keyword>
<dbReference type="InterPro" id="IPR019098">
    <property type="entry name" value="Histone_chaperone_domain_CHZ"/>
</dbReference>
<feature type="region of interest" description="Disordered" evidence="4">
    <location>
        <begin position="436"/>
        <end position="455"/>
    </location>
</feature>
<reference evidence="6 7" key="1">
    <citation type="submission" date="2016-06" db="EMBL/GenBank/DDBJ databases">
        <title>The Draft Genome Sequence and Annotation of the Desert Woodrat Neotoma lepida.</title>
        <authorList>
            <person name="Campbell M."/>
            <person name="Oakeson K.F."/>
            <person name="Yandell M."/>
            <person name="Halpert J.R."/>
            <person name="Dearing D."/>
        </authorList>
    </citation>
    <scope>NUCLEOTIDE SEQUENCE [LARGE SCALE GENOMIC DNA]</scope>
    <source>
        <strain evidence="6">417</strain>
        <tissue evidence="6">Liver</tissue>
    </source>
</reference>
<protein>
    <recommendedName>
        <fullName evidence="5">Histone chaperone domain-containing protein</fullName>
    </recommendedName>
</protein>
<feature type="compositionally biased region" description="Basic residues" evidence="4">
    <location>
        <begin position="319"/>
        <end position="330"/>
    </location>
</feature>
<dbReference type="OrthoDB" id="552755at2759"/>
<evidence type="ECO:0000256" key="3">
    <source>
        <dbReference type="ARBA" id="ARBA00023242"/>
    </source>
</evidence>
<evidence type="ECO:0000259" key="5">
    <source>
        <dbReference type="SMART" id="SM01082"/>
    </source>
</evidence>
<dbReference type="EMBL" id="LZPO01117055">
    <property type="protein sequence ID" value="OBS57589.1"/>
    <property type="molecule type" value="Genomic_DNA"/>
</dbReference>
<organism evidence="6 7">
    <name type="scientific">Neotoma lepida</name>
    <name type="common">Desert woodrat</name>
    <dbReference type="NCBI Taxonomy" id="56216"/>
    <lineage>
        <taxon>Eukaryota</taxon>
        <taxon>Metazoa</taxon>
        <taxon>Chordata</taxon>
        <taxon>Craniata</taxon>
        <taxon>Vertebrata</taxon>
        <taxon>Euteleostomi</taxon>
        <taxon>Mammalia</taxon>
        <taxon>Eutheria</taxon>
        <taxon>Euarchontoglires</taxon>
        <taxon>Glires</taxon>
        <taxon>Rodentia</taxon>
        <taxon>Myomorpha</taxon>
        <taxon>Muroidea</taxon>
        <taxon>Cricetidae</taxon>
        <taxon>Neotominae</taxon>
        <taxon>Neotoma</taxon>
    </lineage>
</organism>
<dbReference type="Proteomes" id="UP000092124">
    <property type="component" value="Unassembled WGS sequence"/>
</dbReference>
<comment type="caution">
    <text evidence="6">The sequence shown here is derived from an EMBL/GenBank/DDBJ whole genome shotgun (WGS) entry which is preliminary data.</text>
</comment>
<feature type="compositionally biased region" description="Polar residues" evidence="4">
    <location>
        <begin position="275"/>
        <end position="285"/>
    </location>
</feature>
<keyword evidence="3" id="KW-0539">Nucleus</keyword>
<dbReference type="GO" id="GO:0005634">
    <property type="term" value="C:nucleus"/>
    <property type="evidence" value="ECO:0007669"/>
    <property type="project" value="UniProtKB-SubCell"/>
</dbReference>
<feature type="compositionally biased region" description="Basic and acidic residues" evidence="4">
    <location>
        <begin position="293"/>
        <end position="304"/>
    </location>
</feature>
<dbReference type="Pfam" id="PF09649">
    <property type="entry name" value="CHZ"/>
    <property type="match status" value="1"/>
</dbReference>